<protein>
    <submittedName>
        <fullName evidence="2">CD158 protein</fullName>
    </submittedName>
</protein>
<reference evidence="2" key="1">
    <citation type="journal article" date="2021" name="Cell">
        <title>Tracing the genetic footprints of vertebrate landing in non-teleost ray-finned fishes.</title>
        <authorList>
            <person name="Bi X."/>
            <person name="Wang K."/>
            <person name="Yang L."/>
            <person name="Pan H."/>
            <person name="Jiang H."/>
            <person name="Wei Q."/>
            <person name="Fang M."/>
            <person name="Yu H."/>
            <person name="Zhu C."/>
            <person name="Cai Y."/>
            <person name="He Y."/>
            <person name="Gan X."/>
            <person name="Zeng H."/>
            <person name="Yu D."/>
            <person name="Zhu Y."/>
            <person name="Jiang H."/>
            <person name="Qiu Q."/>
            <person name="Yang H."/>
            <person name="Zhang Y.E."/>
            <person name="Wang W."/>
            <person name="Zhu M."/>
            <person name="He S."/>
            <person name="Zhang G."/>
        </authorList>
    </citation>
    <scope>NUCLEOTIDE SEQUENCE</scope>
    <source>
        <strain evidence="2">Allg_001</strain>
    </source>
</reference>
<name>A0A8J7NJB7_ATRSP</name>
<dbReference type="InterPro" id="IPR031809">
    <property type="entry name" value="CCDC158"/>
</dbReference>
<organism evidence="2 3">
    <name type="scientific">Atractosteus spatula</name>
    <name type="common">Alligator gar</name>
    <name type="synonym">Lepisosteus spatula</name>
    <dbReference type="NCBI Taxonomy" id="7917"/>
    <lineage>
        <taxon>Eukaryota</taxon>
        <taxon>Metazoa</taxon>
        <taxon>Chordata</taxon>
        <taxon>Craniata</taxon>
        <taxon>Vertebrata</taxon>
        <taxon>Euteleostomi</taxon>
        <taxon>Actinopterygii</taxon>
        <taxon>Neopterygii</taxon>
        <taxon>Holostei</taxon>
        <taxon>Semionotiformes</taxon>
        <taxon>Lepisosteidae</taxon>
        <taxon>Atractosteus</taxon>
    </lineage>
</organism>
<dbReference type="PANTHER" id="PTHR47615">
    <property type="entry name" value="COILED-COIL DOMAIN-CONTAINING PROTEIN 158"/>
    <property type="match status" value="1"/>
</dbReference>
<dbReference type="AlphaFoldDB" id="A0A8J7NJB7"/>
<sequence>MENMAAKLKAQLLATRSDLQQTTTTLRALEGADGHGMKVAMGMQRQITAKRGQIDALQSRIHFLEETLENLAQEKRYQASESRRLSQDLAAVTSEKNRLVTEVEALRSLERQLKDKVTKLEAALDTVAEIFALDSALSCALLSALG</sequence>
<dbReference type="Proteomes" id="UP000736164">
    <property type="component" value="Unassembled WGS sequence"/>
</dbReference>
<dbReference type="PANTHER" id="PTHR47615:SF1">
    <property type="entry name" value="COILED-COIL DOMAIN-CONTAINING PROTEIN 158"/>
    <property type="match status" value="1"/>
</dbReference>
<keyword evidence="1" id="KW-0175">Coiled coil</keyword>
<feature type="non-terminal residue" evidence="2">
    <location>
        <position position="146"/>
    </location>
</feature>
<evidence type="ECO:0000256" key="1">
    <source>
        <dbReference type="SAM" id="Coils"/>
    </source>
</evidence>
<evidence type="ECO:0000313" key="2">
    <source>
        <dbReference type="EMBL" id="MBN3314909.1"/>
    </source>
</evidence>
<keyword evidence="3" id="KW-1185">Reference proteome</keyword>
<proteinExistence type="predicted"/>
<evidence type="ECO:0000313" key="3">
    <source>
        <dbReference type="Proteomes" id="UP000736164"/>
    </source>
</evidence>
<feature type="non-terminal residue" evidence="2">
    <location>
        <position position="1"/>
    </location>
</feature>
<dbReference type="Gene3D" id="1.10.287.1490">
    <property type="match status" value="1"/>
</dbReference>
<feature type="coiled-coil region" evidence="1">
    <location>
        <begin position="47"/>
        <end position="126"/>
    </location>
</feature>
<dbReference type="EMBL" id="JAAWVO010018359">
    <property type="protein sequence ID" value="MBN3314909.1"/>
    <property type="molecule type" value="Genomic_DNA"/>
</dbReference>
<comment type="caution">
    <text evidence="2">The sequence shown here is derived from an EMBL/GenBank/DDBJ whole genome shotgun (WGS) entry which is preliminary data.</text>
</comment>
<dbReference type="Pfam" id="PF15921">
    <property type="entry name" value="CCDC158"/>
    <property type="match status" value="1"/>
</dbReference>
<gene>
    <name evidence="2" type="primary">Ccdc158</name>
    <name evidence="2" type="ORF">GTO95_0011603</name>
</gene>
<accession>A0A8J7NJB7</accession>